<dbReference type="PROSITE" id="PS00463">
    <property type="entry name" value="ZN2_CY6_FUNGAL_1"/>
    <property type="match status" value="1"/>
</dbReference>
<organism evidence="4 5">
    <name type="scientific">Lojkania enalia</name>
    <dbReference type="NCBI Taxonomy" id="147567"/>
    <lineage>
        <taxon>Eukaryota</taxon>
        <taxon>Fungi</taxon>
        <taxon>Dikarya</taxon>
        <taxon>Ascomycota</taxon>
        <taxon>Pezizomycotina</taxon>
        <taxon>Dothideomycetes</taxon>
        <taxon>Pleosporomycetidae</taxon>
        <taxon>Pleosporales</taxon>
        <taxon>Pleosporales incertae sedis</taxon>
        <taxon>Lojkania</taxon>
    </lineage>
</organism>
<gene>
    <name evidence="4" type="ORF">CC78DRAFT_581525</name>
</gene>
<feature type="region of interest" description="Disordered" evidence="2">
    <location>
        <begin position="1"/>
        <end position="94"/>
    </location>
</feature>
<dbReference type="GO" id="GO:0008270">
    <property type="term" value="F:zinc ion binding"/>
    <property type="evidence" value="ECO:0007669"/>
    <property type="project" value="InterPro"/>
</dbReference>
<evidence type="ECO:0000313" key="5">
    <source>
        <dbReference type="Proteomes" id="UP000800093"/>
    </source>
</evidence>
<feature type="compositionally biased region" description="Pro residues" evidence="2">
    <location>
        <begin position="330"/>
        <end position="354"/>
    </location>
</feature>
<evidence type="ECO:0000259" key="3">
    <source>
        <dbReference type="PROSITE" id="PS50048"/>
    </source>
</evidence>
<proteinExistence type="predicted"/>
<evidence type="ECO:0000256" key="2">
    <source>
        <dbReference type="SAM" id="MobiDB-lite"/>
    </source>
</evidence>
<keyword evidence="5" id="KW-1185">Reference proteome</keyword>
<feature type="compositionally biased region" description="Polar residues" evidence="2">
    <location>
        <begin position="369"/>
        <end position="382"/>
    </location>
</feature>
<dbReference type="AlphaFoldDB" id="A0A9P4K997"/>
<dbReference type="SUPFAM" id="SSF57701">
    <property type="entry name" value="Zn2/Cys6 DNA-binding domain"/>
    <property type="match status" value="1"/>
</dbReference>
<accession>A0A9P4K997</accession>
<dbReference type="InterPro" id="IPR036864">
    <property type="entry name" value="Zn2-C6_fun-type_DNA-bd_sf"/>
</dbReference>
<dbReference type="PROSITE" id="PS50048">
    <property type="entry name" value="ZN2_CY6_FUNGAL_2"/>
    <property type="match status" value="1"/>
</dbReference>
<feature type="compositionally biased region" description="Pro residues" evidence="2">
    <location>
        <begin position="28"/>
        <end position="44"/>
    </location>
</feature>
<feature type="compositionally biased region" description="Low complexity" evidence="2">
    <location>
        <begin position="265"/>
        <end position="278"/>
    </location>
</feature>
<dbReference type="OrthoDB" id="5401558at2759"/>
<evidence type="ECO:0000256" key="1">
    <source>
        <dbReference type="ARBA" id="ARBA00023242"/>
    </source>
</evidence>
<dbReference type="Proteomes" id="UP000800093">
    <property type="component" value="Unassembled WGS sequence"/>
</dbReference>
<dbReference type="InterPro" id="IPR001138">
    <property type="entry name" value="Zn2Cys6_DnaBD"/>
</dbReference>
<feature type="compositionally biased region" description="Low complexity" evidence="2">
    <location>
        <begin position="189"/>
        <end position="206"/>
    </location>
</feature>
<dbReference type="EMBL" id="ML986626">
    <property type="protein sequence ID" value="KAF2263433.1"/>
    <property type="molecule type" value="Genomic_DNA"/>
</dbReference>
<name>A0A9P4K997_9PLEO</name>
<feature type="compositionally biased region" description="Polar residues" evidence="2">
    <location>
        <begin position="246"/>
        <end position="264"/>
    </location>
</feature>
<feature type="compositionally biased region" description="Pro residues" evidence="2">
    <location>
        <begin position="70"/>
        <end position="94"/>
    </location>
</feature>
<feature type="compositionally biased region" description="Basic and acidic residues" evidence="2">
    <location>
        <begin position="211"/>
        <end position="221"/>
    </location>
</feature>
<feature type="domain" description="Zn(2)-C6 fungal-type" evidence="3">
    <location>
        <begin position="101"/>
        <end position="135"/>
    </location>
</feature>
<dbReference type="SMART" id="SM00066">
    <property type="entry name" value="GAL4"/>
    <property type="match status" value="1"/>
</dbReference>
<dbReference type="GO" id="GO:0000981">
    <property type="term" value="F:DNA-binding transcription factor activity, RNA polymerase II-specific"/>
    <property type="evidence" value="ECO:0007669"/>
    <property type="project" value="InterPro"/>
</dbReference>
<comment type="caution">
    <text evidence="4">The sequence shown here is derived from an EMBL/GenBank/DDBJ whole genome shotgun (WGS) entry which is preliminary data.</text>
</comment>
<dbReference type="Gene3D" id="4.10.240.10">
    <property type="entry name" value="Zn(2)-C6 fungal-type DNA-binding domain"/>
    <property type="match status" value="1"/>
</dbReference>
<keyword evidence="1" id="KW-0539">Nucleus</keyword>
<evidence type="ECO:0000313" key="4">
    <source>
        <dbReference type="EMBL" id="KAF2263433.1"/>
    </source>
</evidence>
<dbReference type="Pfam" id="PF00172">
    <property type="entry name" value="Zn_clus"/>
    <property type="match status" value="1"/>
</dbReference>
<protein>
    <recommendedName>
        <fullName evidence="3">Zn(2)-C6 fungal-type domain-containing protein</fullName>
    </recommendedName>
</protein>
<sequence length="392" mass="42276">MFPHQGGHGQLPTHWQPPTPHQPAHGSYPPPPSHITTSLPPPQEPRPDMAAHQHPQQPYRLPGPHEWTRAPPPPETFRGGPPPPNYPTHQPPAPRQRTAIACRYCRRRKIRCSGFEATEDGRCSNCMRFNQDCIFTPVSAQTQAFVPAHTVWRGVGQPPPMYGAYGQPLPPATPAESYAQPPRQTAYLPSPTSASGPYSASSSFGPLPSVPHDDRSRDPLGSRKRSYAEPHTPTRPPSNPAPASQLRYQSTRPEYTYTDSMSLTSAASPASASPYSSAAPPPASSPYYASQPPRRSSPQSSTYGDYGSGSSSSPRTQNSSTPSVPSPYYAAPPPPPSGLQPLPPRSDGRTPPPASQGASRPGMRINDLVSDNGNGRSSTDSDMLNMLNRRPM</sequence>
<feature type="region of interest" description="Disordered" evidence="2">
    <location>
        <begin position="163"/>
        <end position="392"/>
    </location>
</feature>
<feature type="compositionally biased region" description="Low complexity" evidence="2">
    <location>
        <begin position="285"/>
        <end position="329"/>
    </location>
</feature>
<reference evidence="5" key="1">
    <citation type="journal article" date="2020" name="Stud. Mycol.">
        <title>101 Dothideomycetes genomes: A test case for predicting lifestyles and emergence of pathogens.</title>
        <authorList>
            <person name="Haridas S."/>
            <person name="Albert R."/>
            <person name="Binder M."/>
            <person name="Bloem J."/>
            <person name="LaButti K."/>
            <person name="Salamov A."/>
            <person name="Andreopoulos B."/>
            <person name="Baker S."/>
            <person name="Barry K."/>
            <person name="Bills G."/>
            <person name="Bluhm B."/>
            <person name="Cannon C."/>
            <person name="Castanera R."/>
            <person name="Culley D."/>
            <person name="Daum C."/>
            <person name="Ezra D."/>
            <person name="Gonzalez J."/>
            <person name="Henrissat B."/>
            <person name="Kuo A."/>
            <person name="Liang C."/>
            <person name="Lipzen A."/>
            <person name="Lutzoni F."/>
            <person name="Magnuson J."/>
            <person name="Mondo S."/>
            <person name="Nolan M."/>
            <person name="Ohm R."/>
            <person name="Pangilinan J."/>
            <person name="Park H.-J."/>
            <person name="Ramirez L."/>
            <person name="Alfaro M."/>
            <person name="Sun H."/>
            <person name="Tritt A."/>
            <person name="Yoshinaga Y."/>
            <person name="Zwiers L.-H."/>
            <person name="Turgeon B."/>
            <person name="Goodwin S."/>
            <person name="Spatafora J."/>
            <person name="Crous P."/>
            <person name="Grigoriev I."/>
        </authorList>
    </citation>
    <scope>NUCLEOTIDE SEQUENCE [LARGE SCALE GENOMIC DNA]</scope>
    <source>
        <strain evidence="5">CBS 304.66</strain>
    </source>
</reference>
<dbReference type="CDD" id="cd00067">
    <property type="entry name" value="GAL4"/>
    <property type="match status" value="1"/>
</dbReference>